<comment type="caution">
    <text evidence="3">The sequence shown here is derived from an EMBL/GenBank/DDBJ whole genome shotgun (WGS) entry which is preliminary data.</text>
</comment>
<proteinExistence type="predicted"/>
<dbReference type="InParanoid" id="F1Z617"/>
<feature type="region of interest" description="Disordered" evidence="1">
    <location>
        <begin position="33"/>
        <end position="55"/>
    </location>
</feature>
<dbReference type="AlphaFoldDB" id="F1Z617"/>
<protein>
    <recommendedName>
        <fullName evidence="5">Alpha/beta hydrolase</fullName>
    </recommendedName>
</protein>
<dbReference type="eggNOG" id="COG3904">
    <property type="taxonomic scope" value="Bacteria"/>
</dbReference>
<keyword evidence="2" id="KW-0732">Signal</keyword>
<name>F1Z617_9SPHN</name>
<dbReference type="OrthoDB" id="6198264at2"/>
<dbReference type="Proteomes" id="UP000004728">
    <property type="component" value="Unassembled WGS sequence"/>
</dbReference>
<evidence type="ECO:0000256" key="2">
    <source>
        <dbReference type="SAM" id="SignalP"/>
    </source>
</evidence>
<evidence type="ECO:0000313" key="3">
    <source>
        <dbReference type="EMBL" id="EGD59799.1"/>
    </source>
</evidence>
<reference evidence="3 4" key="1">
    <citation type="journal article" date="2012" name="J. Bacteriol.">
        <title>Draft Genome Sequence of Novosphingobium nitrogenifigens Y88T.</title>
        <authorList>
            <person name="Strabala T.J."/>
            <person name="Macdonald L."/>
            <person name="Liu V."/>
            <person name="Smit A.M."/>
        </authorList>
    </citation>
    <scope>NUCLEOTIDE SEQUENCE [LARGE SCALE GENOMIC DNA]</scope>
    <source>
        <strain evidence="3 4">DSM 19370</strain>
    </source>
</reference>
<evidence type="ECO:0000313" key="4">
    <source>
        <dbReference type="Proteomes" id="UP000004728"/>
    </source>
</evidence>
<evidence type="ECO:0008006" key="5">
    <source>
        <dbReference type="Google" id="ProtNLM"/>
    </source>
</evidence>
<organism evidence="3 4">
    <name type="scientific">Novosphingobium nitrogenifigens DSM 19370</name>
    <dbReference type="NCBI Taxonomy" id="983920"/>
    <lineage>
        <taxon>Bacteria</taxon>
        <taxon>Pseudomonadati</taxon>
        <taxon>Pseudomonadota</taxon>
        <taxon>Alphaproteobacteria</taxon>
        <taxon>Sphingomonadales</taxon>
        <taxon>Sphingomonadaceae</taxon>
        <taxon>Novosphingobium</taxon>
    </lineage>
</organism>
<dbReference type="STRING" id="983920.Y88_2236"/>
<dbReference type="RefSeq" id="WP_008069554.1">
    <property type="nucleotide sequence ID" value="NZ_AQWK01000003.1"/>
</dbReference>
<gene>
    <name evidence="3" type="ORF">Y88_2236</name>
</gene>
<feature type="chain" id="PRO_5003272660" description="Alpha/beta hydrolase" evidence="2">
    <location>
        <begin position="27"/>
        <end position="262"/>
    </location>
</feature>
<dbReference type="HOGENOM" id="CLU_092779_0_0_5"/>
<keyword evidence="4" id="KW-1185">Reference proteome</keyword>
<sequence>MLPMRRHAFLAPLALAASLVGVPVDARVPEATTSAATTHATAAHPTPTRTTTTRTWTDASGVRWTETRTVETGTSAGADRMVETSDQPRVKGIARFGPFVVIDAGHAALVDATDETSPARFAGMLHAFPGIRVLEMIDCPGTFDDTANLRLGRMIHASGIATDIPTGGSVRSGAVELFLAGVTRHAAPDAEFAVHAWEDDAGHGPRDFAPDAPVNRAYLDYYRAMGMTPEHAGAFYALTNSVPNAGVLWLHVADIARYVPLD</sequence>
<accession>F1Z617</accession>
<dbReference type="EMBL" id="AEWJ01000024">
    <property type="protein sequence ID" value="EGD59799.1"/>
    <property type="molecule type" value="Genomic_DNA"/>
</dbReference>
<evidence type="ECO:0000256" key="1">
    <source>
        <dbReference type="SAM" id="MobiDB-lite"/>
    </source>
</evidence>
<feature type="signal peptide" evidence="2">
    <location>
        <begin position="1"/>
        <end position="26"/>
    </location>
</feature>